<comment type="caution">
    <text evidence="2">The sequence shown here is derived from an EMBL/GenBank/DDBJ whole genome shotgun (WGS) entry which is preliminary data.</text>
</comment>
<reference evidence="2 3" key="1">
    <citation type="submission" date="2019-12" db="EMBL/GenBank/DDBJ databases">
        <authorList>
            <person name="Alioto T."/>
            <person name="Alioto T."/>
            <person name="Gomez Garrido J."/>
        </authorList>
    </citation>
    <scope>NUCLEOTIDE SEQUENCE [LARGE SCALE GENOMIC DNA]</scope>
</reference>
<dbReference type="Pfam" id="PF00565">
    <property type="entry name" value="SNase"/>
    <property type="match status" value="1"/>
</dbReference>
<sequence>MASTAGKPVWFNGRVKAVPSGDSLVIVENLKEGIPQEKTITLSSLIAPKLARRGSIDEPFAWGSREFLRKLCIGKDISFRVDYTVPSIGREFGSVVLNNGEMNISFLLVAAGWAK</sequence>
<accession>A0A8S0UPY1</accession>
<proteinExistence type="predicted"/>
<organism evidence="2 3">
    <name type="scientific">Olea europaea subsp. europaea</name>
    <dbReference type="NCBI Taxonomy" id="158383"/>
    <lineage>
        <taxon>Eukaryota</taxon>
        <taxon>Viridiplantae</taxon>
        <taxon>Streptophyta</taxon>
        <taxon>Embryophyta</taxon>
        <taxon>Tracheophyta</taxon>
        <taxon>Spermatophyta</taxon>
        <taxon>Magnoliopsida</taxon>
        <taxon>eudicotyledons</taxon>
        <taxon>Gunneridae</taxon>
        <taxon>Pentapetalae</taxon>
        <taxon>asterids</taxon>
        <taxon>lamiids</taxon>
        <taxon>Lamiales</taxon>
        <taxon>Oleaceae</taxon>
        <taxon>Oleeae</taxon>
        <taxon>Olea</taxon>
    </lineage>
</organism>
<dbReference type="InterPro" id="IPR016071">
    <property type="entry name" value="Staphylococal_nuclease_OB-fold"/>
</dbReference>
<dbReference type="AlphaFoldDB" id="A0A8S0UPY1"/>
<dbReference type="Gramene" id="OE9A067754T1">
    <property type="protein sequence ID" value="OE9A067754C1"/>
    <property type="gene ID" value="OE9A067754"/>
</dbReference>
<dbReference type="InterPro" id="IPR035437">
    <property type="entry name" value="SNase_OB-fold_sf"/>
</dbReference>
<dbReference type="Gene3D" id="2.40.50.90">
    <property type="match status" value="1"/>
</dbReference>
<dbReference type="PANTHER" id="PTHR12302:SF2">
    <property type="entry name" value="STAPHYLOCOCCAL NUCLEASE DOMAIN-CONTAINING PROTEIN 1"/>
    <property type="match status" value="1"/>
</dbReference>
<keyword evidence="3" id="KW-1185">Reference proteome</keyword>
<dbReference type="EMBL" id="CACTIH010008452">
    <property type="protein sequence ID" value="CAA3019415.1"/>
    <property type="molecule type" value="Genomic_DNA"/>
</dbReference>
<dbReference type="GO" id="GO:0003723">
    <property type="term" value="F:RNA binding"/>
    <property type="evidence" value="ECO:0007669"/>
    <property type="project" value="TreeGrafter"/>
</dbReference>
<dbReference type="GO" id="GO:0005829">
    <property type="term" value="C:cytosol"/>
    <property type="evidence" value="ECO:0007669"/>
    <property type="project" value="TreeGrafter"/>
</dbReference>
<feature type="domain" description="TNase-like" evidence="1">
    <location>
        <begin position="9"/>
        <end position="115"/>
    </location>
</feature>
<dbReference type="FunFam" id="2.40.50.90:FF:000018">
    <property type="entry name" value="Ribonuclease"/>
    <property type="match status" value="1"/>
</dbReference>
<gene>
    <name evidence="2" type="ORF">OLEA9_A067754</name>
</gene>
<dbReference type="SMART" id="SM00318">
    <property type="entry name" value="SNc"/>
    <property type="match status" value="1"/>
</dbReference>
<name>A0A8S0UPY1_OLEEU</name>
<dbReference type="PANTHER" id="PTHR12302">
    <property type="entry name" value="EBNA2 BINDING PROTEIN P100"/>
    <property type="match status" value="1"/>
</dbReference>
<feature type="non-terminal residue" evidence="2">
    <location>
        <position position="115"/>
    </location>
</feature>
<dbReference type="PROSITE" id="PS50830">
    <property type="entry name" value="TNASE_3"/>
    <property type="match status" value="1"/>
</dbReference>
<evidence type="ECO:0000313" key="3">
    <source>
        <dbReference type="Proteomes" id="UP000594638"/>
    </source>
</evidence>
<dbReference type="OrthoDB" id="1748468at2759"/>
<dbReference type="GO" id="GO:0004518">
    <property type="term" value="F:nuclease activity"/>
    <property type="evidence" value="ECO:0007669"/>
    <property type="project" value="TreeGrafter"/>
</dbReference>
<protein>
    <submittedName>
        <fullName evidence="2">Ribonuclease TUDOR 1-like</fullName>
    </submittedName>
</protein>
<dbReference type="SUPFAM" id="SSF50199">
    <property type="entry name" value="Staphylococcal nuclease"/>
    <property type="match status" value="1"/>
</dbReference>
<dbReference type="GO" id="GO:0006402">
    <property type="term" value="P:mRNA catabolic process"/>
    <property type="evidence" value="ECO:0007669"/>
    <property type="project" value="TreeGrafter"/>
</dbReference>
<dbReference type="Proteomes" id="UP000594638">
    <property type="component" value="Unassembled WGS sequence"/>
</dbReference>
<evidence type="ECO:0000313" key="2">
    <source>
        <dbReference type="EMBL" id="CAA3019415.1"/>
    </source>
</evidence>
<dbReference type="GO" id="GO:0005634">
    <property type="term" value="C:nucleus"/>
    <property type="evidence" value="ECO:0007669"/>
    <property type="project" value="TreeGrafter"/>
</dbReference>
<evidence type="ECO:0000259" key="1">
    <source>
        <dbReference type="PROSITE" id="PS50830"/>
    </source>
</evidence>